<organism evidence="1 2">
    <name type="scientific">Bauhinia variegata</name>
    <name type="common">Purple orchid tree</name>
    <name type="synonym">Phanera variegata</name>
    <dbReference type="NCBI Taxonomy" id="167791"/>
    <lineage>
        <taxon>Eukaryota</taxon>
        <taxon>Viridiplantae</taxon>
        <taxon>Streptophyta</taxon>
        <taxon>Embryophyta</taxon>
        <taxon>Tracheophyta</taxon>
        <taxon>Spermatophyta</taxon>
        <taxon>Magnoliopsida</taxon>
        <taxon>eudicotyledons</taxon>
        <taxon>Gunneridae</taxon>
        <taxon>Pentapetalae</taxon>
        <taxon>rosids</taxon>
        <taxon>fabids</taxon>
        <taxon>Fabales</taxon>
        <taxon>Fabaceae</taxon>
        <taxon>Cercidoideae</taxon>
        <taxon>Cercideae</taxon>
        <taxon>Bauhiniinae</taxon>
        <taxon>Bauhinia</taxon>
    </lineage>
</organism>
<dbReference type="EMBL" id="CM039434">
    <property type="protein sequence ID" value="KAI4322508.1"/>
    <property type="molecule type" value="Genomic_DNA"/>
</dbReference>
<accession>A0ACB9MEX0</accession>
<proteinExistence type="predicted"/>
<evidence type="ECO:0000313" key="2">
    <source>
        <dbReference type="Proteomes" id="UP000828941"/>
    </source>
</evidence>
<sequence length="217" mass="25063">MSFVSDSHFRQPNRDIHPRVLHCFSESNPWKRSFRQIYYNFHSIFHGRSPKPSCCDRSEAVATRGLSHPISEESFFLGLQHDQLERTQARAVRSAAIRRKSIAGNLQSQCANANSDPCLNKQQILELFHNCIKLASENKINQKNTWELNLIDHLTDVIKAEEENDVETNFQKVGRAKRECCGAQFLLLDLYGIYFGLNNLMRTIEGPLNFKLLLRSR</sequence>
<reference evidence="1 2" key="1">
    <citation type="journal article" date="2022" name="DNA Res.">
        <title>Chromosomal-level genome assembly of the orchid tree Bauhinia variegata (Leguminosae; Cercidoideae) supports the allotetraploid origin hypothesis of Bauhinia.</title>
        <authorList>
            <person name="Zhong Y."/>
            <person name="Chen Y."/>
            <person name="Zheng D."/>
            <person name="Pang J."/>
            <person name="Liu Y."/>
            <person name="Luo S."/>
            <person name="Meng S."/>
            <person name="Qian L."/>
            <person name="Wei D."/>
            <person name="Dai S."/>
            <person name="Zhou R."/>
        </authorList>
    </citation>
    <scope>NUCLEOTIDE SEQUENCE [LARGE SCALE GENOMIC DNA]</scope>
    <source>
        <strain evidence="1">BV-YZ2020</strain>
    </source>
</reference>
<dbReference type="Proteomes" id="UP000828941">
    <property type="component" value="Chromosome 9"/>
</dbReference>
<protein>
    <submittedName>
        <fullName evidence="1">Uncharacterized protein</fullName>
    </submittedName>
</protein>
<name>A0ACB9MEX0_BAUVA</name>
<keyword evidence="2" id="KW-1185">Reference proteome</keyword>
<comment type="caution">
    <text evidence="1">The sequence shown here is derived from an EMBL/GenBank/DDBJ whole genome shotgun (WGS) entry which is preliminary data.</text>
</comment>
<evidence type="ECO:0000313" key="1">
    <source>
        <dbReference type="EMBL" id="KAI4322508.1"/>
    </source>
</evidence>
<gene>
    <name evidence="1" type="ORF">L6164_022196</name>
</gene>